<accession>A0A9D4WGS7</accession>
<keyword evidence="3" id="KW-0677">Repeat</keyword>
<organism evidence="7 8">
    <name type="scientific">Pisum sativum</name>
    <name type="common">Garden pea</name>
    <name type="synonym">Lathyrus oleraceus</name>
    <dbReference type="NCBI Taxonomy" id="3888"/>
    <lineage>
        <taxon>Eukaryota</taxon>
        <taxon>Viridiplantae</taxon>
        <taxon>Streptophyta</taxon>
        <taxon>Embryophyta</taxon>
        <taxon>Tracheophyta</taxon>
        <taxon>Spermatophyta</taxon>
        <taxon>Magnoliopsida</taxon>
        <taxon>eudicotyledons</taxon>
        <taxon>Gunneridae</taxon>
        <taxon>Pentapetalae</taxon>
        <taxon>rosids</taxon>
        <taxon>fabids</taxon>
        <taxon>Fabales</taxon>
        <taxon>Fabaceae</taxon>
        <taxon>Papilionoideae</taxon>
        <taxon>50 kb inversion clade</taxon>
        <taxon>NPAAA clade</taxon>
        <taxon>Hologalegina</taxon>
        <taxon>IRL clade</taxon>
        <taxon>Fabeae</taxon>
        <taxon>Lathyrus</taxon>
    </lineage>
</organism>
<evidence type="ECO:0000256" key="2">
    <source>
        <dbReference type="ARBA" id="ARBA00022664"/>
    </source>
</evidence>
<dbReference type="PROSITE" id="PS50082">
    <property type="entry name" value="WD_REPEATS_2"/>
    <property type="match status" value="4"/>
</dbReference>
<dbReference type="Gene3D" id="2.130.10.10">
    <property type="entry name" value="YVTN repeat-like/Quinoprotein amine dehydrogenase"/>
    <property type="match status" value="1"/>
</dbReference>
<feature type="repeat" description="WD" evidence="5">
    <location>
        <begin position="410"/>
        <end position="444"/>
    </location>
</feature>
<proteinExistence type="predicted"/>
<sequence>MHDSPSDGQNCGVSFYHDAENHNLLIHLATVPNAKEFADWVAKVHQQSFASELCGFITNLSGTTVLHCIRIPDPPASTDVYSPLSSPLWSLPSPSQTLVSLHPNQTPPLRNFLGHNTSRISQSPLCGPWIASSTPAHDNNSYLSASPITDTFKSSSIKGTSAPSSSSIKNVPPNMQASNVGLQNVFLQTTPLFNTNNVTVSSARHSCDPKSKKRKKVTTESEDLGHKAIHMQSHLVSTPVVSNHISPANATATPVVNVPVTTVEKSVESVSPLSLPDNVEKRIMSDESLTKIEEARINAEEASALSAAAVNHSMGYRNRKTNKKKMVEHLSYVNSCCPSRRGPPLVASGSDDGTAKLWDMRQRGSIQTFPDKYQITTVKFSDASDKIYTGGIDNDVKIWDLRKGEVIMTLQGHQDMITSMQLSPDGSYLLTNGMDCKLCIWDMRPYAPQNRCVKILEGHQHNFEKTLLKCGWSPDGSKVTAGSSDRMVYIWDTTSRRILYKLPGHNGSVNESVFHPKLLHFLINLLP</sequence>
<evidence type="ECO:0000256" key="1">
    <source>
        <dbReference type="ARBA" id="ARBA00022574"/>
    </source>
</evidence>
<feature type="repeat" description="WD" evidence="5">
    <location>
        <begin position="472"/>
        <end position="501"/>
    </location>
</feature>
<dbReference type="InterPro" id="IPR052234">
    <property type="entry name" value="U5_snRNP_Component"/>
</dbReference>
<dbReference type="GO" id="GO:0071013">
    <property type="term" value="C:catalytic step 2 spliceosome"/>
    <property type="evidence" value="ECO:0007669"/>
    <property type="project" value="TreeGrafter"/>
</dbReference>
<feature type="repeat" description="WD" evidence="5">
    <location>
        <begin position="345"/>
        <end position="368"/>
    </location>
</feature>
<name>A0A9D4WGS7_PEA</name>
<dbReference type="PANTHER" id="PTHR44006:SF1">
    <property type="entry name" value="U5 SMALL NUCLEAR RIBONUCLEOPROTEIN 40 KDA PROTEIN"/>
    <property type="match status" value="1"/>
</dbReference>
<dbReference type="SMART" id="SM00320">
    <property type="entry name" value="WD40"/>
    <property type="match status" value="4"/>
</dbReference>
<gene>
    <name evidence="7" type="ORF">KIW84_066068</name>
</gene>
<dbReference type="GO" id="GO:0008380">
    <property type="term" value="P:RNA splicing"/>
    <property type="evidence" value="ECO:0007669"/>
    <property type="project" value="UniProtKB-KW"/>
</dbReference>
<reference evidence="7 8" key="1">
    <citation type="journal article" date="2022" name="Nat. Genet.">
        <title>Improved pea reference genome and pan-genome highlight genomic features and evolutionary characteristics.</title>
        <authorList>
            <person name="Yang T."/>
            <person name="Liu R."/>
            <person name="Luo Y."/>
            <person name="Hu S."/>
            <person name="Wang D."/>
            <person name="Wang C."/>
            <person name="Pandey M.K."/>
            <person name="Ge S."/>
            <person name="Xu Q."/>
            <person name="Li N."/>
            <person name="Li G."/>
            <person name="Huang Y."/>
            <person name="Saxena R.K."/>
            <person name="Ji Y."/>
            <person name="Li M."/>
            <person name="Yan X."/>
            <person name="He Y."/>
            <person name="Liu Y."/>
            <person name="Wang X."/>
            <person name="Xiang C."/>
            <person name="Varshney R.K."/>
            <person name="Ding H."/>
            <person name="Gao S."/>
            <person name="Zong X."/>
        </authorList>
    </citation>
    <scope>NUCLEOTIDE SEQUENCE [LARGE SCALE GENOMIC DNA]</scope>
    <source>
        <strain evidence="7 8">cv. Zhongwan 6</strain>
    </source>
</reference>
<evidence type="ECO:0000256" key="3">
    <source>
        <dbReference type="ARBA" id="ARBA00022737"/>
    </source>
</evidence>
<dbReference type="InterPro" id="IPR019775">
    <property type="entry name" value="WD40_repeat_CS"/>
</dbReference>
<dbReference type="InterPro" id="IPR001680">
    <property type="entry name" value="WD40_rpt"/>
</dbReference>
<dbReference type="AlphaFoldDB" id="A0A9D4WGS7"/>
<feature type="region of interest" description="Disordered" evidence="6">
    <location>
        <begin position="202"/>
        <end position="222"/>
    </location>
</feature>
<dbReference type="Proteomes" id="UP001058974">
    <property type="component" value="Chromosome 6"/>
</dbReference>
<protein>
    <submittedName>
        <fullName evidence="7">Uncharacterized protein</fullName>
    </submittedName>
</protein>
<dbReference type="InterPro" id="IPR015943">
    <property type="entry name" value="WD40/YVTN_repeat-like_dom_sf"/>
</dbReference>
<feature type="region of interest" description="Disordered" evidence="6">
    <location>
        <begin position="153"/>
        <end position="175"/>
    </location>
</feature>
<evidence type="ECO:0000256" key="5">
    <source>
        <dbReference type="PROSITE-ProRule" id="PRU00221"/>
    </source>
</evidence>
<dbReference type="InterPro" id="IPR020472">
    <property type="entry name" value="WD40_PAC1"/>
</dbReference>
<dbReference type="PRINTS" id="PR00320">
    <property type="entry name" value="GPROTEINBRPT"/>
</dbReference>
<dbReference type="CDD" id="cd00200">
    <property type="entry name" value="WD40"/>
    <property type="match status" value="1"/>
</dbReference>
<dbReference type="GO" id="GO:0006397">
    <property type="term" value="P:mRNA processing"/>
    <property type="evidence" value="ECO:0007669"/>
    <property type="project" value="UniProtKB-KW"/>
</dbReference>
<comment type="caution">
    <text evidence="7">The sequence shown here is derived from an EMBL/GenBank/DDBJ whole genome shotgun (WGS) entry which is preliminary data.</text>
</comment>
<evidence type="ECO:0000313" key="8">
    <source>
        <dbReference type="Proteomes" id="UP001058974"/>
    </source>
</evidence>
<evidence type="ECO:0000313" key="7">
    <source>
        <dbReference type="EMBL" id="KAI5401457.1"/>
    </source>
</evidence>
<dbReference type="EMBL" id="JAMSHJ010000006">
    <property type="protein sequence ID" value="KAI5401457.1"/>
    <property type="molecule type" value="Genomic_DNA"/>
</dbReference>
<evidence type="ECO:0000256" key="6">
    <source>
        <dbReference type="SAM" id="MobiDB-lite"/>
    </source>
</evidence>
<dbReference type="InterPro" id="IPR036322">
    <property type="entry name" value="WD40_repeat_dom_sf"/>
</dbReference>
<dbReference type="SUPFAM" id="SSF50978">
    <property type="entry name" value="WD40 repeat-like"/>
    <property type="match status" value="1"/>
</dbReference>
<dbReference type="GO" id="GO:0003723">
    <property type="term" value="F:RNA binding"/>
    <property type="evidence" value="ECO:0007669"/>
    <property type="project" value="TreeGrafter"/>
</dbReference>
<keyword evidence="4" id="KW-0508">mRNA splicing</keyword>
<evidence type="ECO:0000256" key="4">
    <source>
        <dbReference type="ARBA" id="ARBA00023187"/>
    </source>
</evidence>
<keyword evidence="8" id="KW-1185">Reference proteome</keyword>
<keyword evidence="1 5" id="KW-0853">WD repeat</keyword>
<dbReference type="Pfam" id="PF00400">
    <property type="entry name" value="WD40"/>
    <property type="match status" value="4"/>
</dbReference>
<keyword evidence="2" id="KW-0507">mRNA processing</keyword>
<dbReference type="PROSITE" id="PS00678">
    <property type="entry name" value="WD_REPEATS_1"/>
    <property type="match status" value="3"/>
</dbReference>
<dbReference type="PROSITE" id="PS50294">
    <property type="entry name" value="WD_REPEATS_REGION"/>
    <property type="match status" value="2"/>
</dbReference>
<dbReference type="PANTHER" id="PTHR44006">
    <property type="entry name" value="U5 SMALL NUCLEAR RIBONUCLEOPROTEIN 40 KDA PROTEIN"/>
    <property type="match status" value="1"/>
</dbReference>
<dbReference type="Gramene" id="Psat06G0606800-T1">
    <property type="protein sequence ID" value="KAI5401457.1"/>
    <property type="gene ID" value="KIW84_066068"/>
</dbReference>
<feature type="repeat" description="WD" evidence="5">
    <location>
        <begin position="375"/>
        <end position="409"/>
    </location>
</feature>